<evidence type="ECO:0000313" key="4">
    <source>
        <dbReference type="EMBL" id="EPS38535.1"/>
    </source>
</evidence>
<keyword evidence="5" id="KW-1185">Reference proteome</keyword>
<dbReference type="AlphaFoldDB" id="S8A692"/>
<comment type="caution">
    <text evidence="4">The sequence shown here is derived from an EMBL/GenBank/DDBJ whole genome shotgun (WGS) entry which is preliminary data.</text>
</comment>
<feature type="region of interest" description="Disordered" evidence="2">
    <location>
        <begin position="184"/>
        <end position="222"/>
    </location>
</feature>
<organism evidence="4 5">
    <name type="scientific">Dactylellina haptotyla (strain CBS 200.50)</name>
    <name type="common">Nematode-trapping fungus</name>
    <name type="synonym">Monacrosporium haptotylum</name>
    <dbReference type="NCBI Taxonomy" id="1284197"/>
    <lineage>
        <taxon>Eukaryota</taxon>
        <taxon>Fungi</taxon>
        <taxon>Dikarya</taxon>
        <taxon>Ascomycota</taxon>
        <taxon>Pezizomycotina</taxon>
        <taxon>Orbiliomycetes</taxon>
        <taxon>Orbiliales</taxon>
        <taxon>Orbiliaceae</taxon>
        <taxon>Dactylellina</taxon>
    </lineage>
</organism>
<dbReference type="STRING" id="1284197.S8A692"/>
<dbReference type="InterPro" id="IPR001138">
    <property type="entry name" value="Zn2Cys6_DnaBD"/>
</dbReference>
<dbReference type="InterPro" id="IPR036864">
    <property type="entry name" value="Zn2-C6_fun-type_DNA-bd_sf"/>
</dbReference>
<dbReference type="eggNOG" id="ENOG502STZF">
    <property type="taxonomic scope" value="Eukaryota"/>
</dbReference>
<dbReference type="GO" id="GO:0000981">
    <property type="term" value="F:DNA-binding transcription factor activity, RNA polymerase II-specific"/>
    <property type="evidence" value="ECO:0007669"/>
    <property type="project" value="InterPro"/>
</dbReference>
<protein>
    <recommendedName>
        <fullName evidence="3">Zn(2)-C6 fungal-type domain-containing protein</fullName>
    </recommendedName>
</protein>
<gene>
    <name evidence="4" type="ORF">H072_7668</name>
</gene>
<dbReference type="GO" id="GO:0008270">
    <property type="term" value="F:zinc ion binding"/>
    <property type="evidence" value="ECO:0007669"/>
    <property type="project" value="InterPro"/>
</dbReference>
<dbReference type="InterPro" id="IPR052973">
    <property type="entry name" value="Fungal_sec-metab_reg_TF"/>
</dbReference>
<dbReference type="CDD" id="cd00067">
    <property type="entry name" value="GAL4"/>
    <property type="match status" value="1"/>
</dbReference>
<reference evidence="4 5" key="1">
    <citation type="journal article" date="2013" name="PLoS Genet.">
        <title>Genomic mechanisms accounting for the adaptation to parasitism in nematode-trapping fungi.</title>
        <authorList>
            <person name="Meerupati T."/>
            <person name="Andersson K.M."/>
            <person name="Friman E."/>
            <person name="Kumar D."/>
            <person name="Tunlid A."/>
            <person name="Ahren D."/>
        </authorList>
    </citation>
    <scope>NUCLEOTIDE SEQUENCE [LARGE SCALE GENOMIC DNA]</scope>
    <source>
        <strain evidence="4 5">CBS 200.50</strain>
    </source>
</reference>
<name>S8A692_DACHA</name>
<dbReference type="Gene3D" id="4.10.240.10">
    <property type="entry name" value="Zn(2)-C6 fungal-type DNA-binding domain"/>
    <property type="match status" value="1"/>
</dbReference>
<feature type="domain" description="Zn(2)-C6 fungal-type" evidence="3">
    <location>
        <begin position="279"/>
        <end position="302"/>
    </location>
</feature>
<dbReference type="PANTHER" id="PTHR35392:SF3">
    <property type="entry name" value="ZN(2)-C6 FUNGAL-TYPE DOMAIN-CONTAINING PROTEIN"/>
    <property type="match status" value="1"/>
</dbReference>
<feature type="region of interest" description="Disordered" evidence="2">
    <location>
        <begin position="1"/>
        <end position="43"/>
    </location>
</feature>
<reference evidence="5" key="2">
    <citation type="submission" date="2013-04" db="EMBL/GenBank/DDBJ databases">
        <title>Genomic mechanisms accounting for the adaptation to parasitism in nematode-trapping fungi.</title>
        <authorList>
            <person name="Ahren D.G."/>
        </authorList>
    </citation>
    <scope>NUCLEOTIDE SEQUENCE [LARGE SCALE GENOMIC DNA]</scope>
    <source>
        <strain evidence="5">CBS 200.50</strain>
    </source>
</reference>
<dbReference type="PANTHER" id="PTHR35392">
    <property type="entry name" value="ZN(II)2CYS6 TRANSCRIPTION FACTOR (EUROFUNG)-RELATED-RELATED"/>
    <property type="match status" value="1"/>
</dbReference>
<sequence>MQSTNLANVERYPGEDPPANFEQDSDETVQKFHNPDICQDNTPLLRDDWQHIESSEYNNTGIESETNPSELEDESGLEPFFPYQYTNNHNFLPLADTVTPTCELFQDAYSRDLCEFADAEYGDTIKSTDTESRLDFSLDNFAVFDGVSNFSSDWSCNQSEEVMPQLETTIKDVLSVASNVVVAPNTIKPSPNDTEYHADSSSSATSTRKRKPGIESPLQGAKRRAICPGRTKRASEILTEHELPPEESSLRTNRRIFKRKGGLDPETRKNAAQVRKIGACLRCRRLNIRCDGSNPCKACIKVFETARTKISKEPCQRVNLKSLSLVRHSNGRFRQEKVAFLKYKWKDLDLPIVETELRWSLPGSTSVNLPLLKVSSREYQLEANDSTTTYHWQVEGKELMLQTKPLACVNDDDLKRDIKSFLEASQTEVQRWVMEQQSEPLILLTYKEAIRYRNVHKSDIIDLALKMQCGAVLSQGWGSFTGKPITESGVAASQNVGVCDYDKYNRFKDRPVTQAMGHQLDVAILQNILLDQERLLKLLEKMLFKPRKQDKPWYEIFLAYSVLLLNLEFIHGGARSYVISKLRTILESQVSYVVKSQIEEWEHSAGVMLYCFKYVLRGNLPLKAVKKNLEELVRRNTLDDEAIAYLQRVEETARRKGSESLGRTGNPPLETGRWLYQLFQTEPDPDEPS</sequence>
<evidence type="ECO:0000256" key="2">
    <source>
        <dbReference type="SAM" id="MobiDB-lite"/>
    </source>
</evidence>
<evidence type="ECO:0000313" key="5">
    <source>
        <dbReference type="Proteomes" id="UP000015100"/>
    </source>
</evidence>
<accession>S8A692</accession>
<evidence type="ECO:0000259" key="3">
    <source>
        <dbReference type="Pfam" id="PF00172"/>
    </source>
</evidence>
<dbReference type="Proteomes" id="UP000015100">
    <property type="component" value="Unassembled WGS sequence"/>
</dbReference>
<dbReference type="Pfam" id="PF00172">
    <property type="entry name" value="Zn_clus"/>
    <property type="match status" value="1"/>
</dbReference>
<dbReference type="OrthoDB" id="5362630at2759"/>
<dbReference type="SUPFAM" id="SSF57701">
    <property type="entry name" value="Zn2/Cys6 DNA-binding domain"/>
    <property type="match status" value="1"/>
</dbReference>
<keyword evidence="1" id="KW-0539">Nucleus</keyword>
<dbReference type="OMA" id="HIESSEY"/>
<dbReference type="EMBL" id="AQGS01000539">
    <property type="protein sequence ID" value="EPS38535.1"/>
    <property type="molecule type" value="Genomic_DNA"/>
</dbReference>
<dbReference type="HOGENOM" id="CLU_399562_0_0_1"/>
<evidence type="ECO:0000256" key="1">
    <source>
        <dbReference type="ARBA" id="ARBA00023242"/>
    </source>
</evidence>
<proteinExistence type="predicted"/>